<reference evidence="2" key="1">
    <citation type="submission" date="2016-10" db="EMBL/GenBank/DDBJ databases">
        <authorList>
            <person name="Varghese N."/>
            <person name="Submissions S."/>
        </authorList>
    </citation>
    <scope>NUCLEOTIDE SEQUENCE [LARGE SCALE GENOMIC DNA]</scope>
    <source>
        <strain evidence="2">CGMCC 4.3525</strain>
    </source>
</reference>
<sequence length="142" mass="15254">MDGVEGWVLDTSAVEWFAAGKDYAHAVVFESMRHITPLLVPSTVLALAYARIPEPAHHAIDVLMGLPIVDLHDIDKTTAKSIGALLAAPIDKDEAHGLAAMAAAHTVVAARVRDWAVISDSTAHLHAFEGTKVDVKLLRDDF</sequence>
<name>A0A1H9W4V6_9PSEU</name>
<dbReference type="OrthoDB" id="3427309at2"/>
<organism evidence="1 2">
    <name type="scientific">Lentzea xinjiangensis</name>
    <dbReference type="NCBI Taxonomy" id="402600"/>
    <lineage>
        <taxon>Bacteria</taxon>
        <taxon>Bacillati</taxon>
        <taxon>Actinomycetota</taxon>
        <taxon>Actinomycetes</taxon>
        <taxon>Pseudonocardiales</taxon>
        <taxon>Pseudonocardiaceae</taxon>
        <taxon>Lentzea</taxon>
    </lineage>
</organism>
<dbReference type="Proteomes" id="UP000199352">
    <property type="component" value="Unassembled WGS sequence"/>
</dbReference>
<gene>
    <name evidence="1" type="ORF">SAMN05216188_13082</name>
</gene>
<dbReference type="EMBL" id="FOFR01000030">
    <property type="protein sequence ID" value="SES28905.1"/>
    <property type="molecule type" value="Genomic_DNA"/>
</dbReference>
<evidence type="ECO:0008006" key="3">
    <source>
        <dbReference type="Google" id="ProtNLM"/>
    </source>
</evidence>
<keyword evidence="2" id="KW-1185">Reference proteome</keyword>
<evidence type="ECO:0000313" key="2">
    <source>
        <dbReference type="Proteomes" id="UP000199352"/>
    </source>
</evidence>
<proteinExistence type="predicted"/>
<dbReference type="STRING" id="402600.SAMN05216188_13082"/>
<accession>A0A1H9W4V6</accession>
<dbReference type="RefSeq" id="WP_089961073.1">
    <property type="nucleotide sequence ID" value="NZ_FOFR01000030.1"/>
</dbReference>
<protein>
    <recommendedName>
        <fullName evidence="3">PIN domain-containing protein</fullName>
    </recommendedName>
</protein>
<evidence type="ECO:0000313" key="1">
    <source>
        <dbReference type="EMBL" id="SES28905.1"/>
    </source>
</evidence>
<dbReference type="AlphaFoldDB" id="A0A1H9W4V6"/>